<organism evidence="1 2">
    <name type="scientific">Hyalomma asiaticum</name>
    <name type="common">Tick</name>
    <dbReference type="NCBI Taxonomy" id="266040"/>
    <lineage>
        <taxon>Eukaryota</taxon>
        <taxon>Metazoa</taxon>
        <taxon>Ecdysozoa</taxon>
        <taxon>Arthropoda</taxon>
        <taxon>Chelicerata</taxon>
        <taxon>Arachnida</taxon>
        <taxon>Acari</taxon>
        <taxon>Parasitiformes</taxon>
        <taxon>Ixodida</taxon>
        <taxon>Ixodoidea</taxon>
        <taxon>Ixodidae</taxon>
        <taxon>Hyalomminae</taxon>
        <taxon>Hyalomma</taxon>
    </lineage>
</organism>
<comment type="caution">
    <text evidence="1">The sequence shown here is derived from an EMBL/GenBank/DDBJ whole genome shotgun (WGS) entry which is preliminary data.</text>
</comment>
<accession>A0ACB7T0V7</accession>
<protein>
    <submittedName>
        <fullName evidence="1">Uncharacterized protein</fullName>
    </submittedName>
</protein>
<sequence>MAIPSVQPVGPFESSNGLRLLPDNLGFCCSIASDCALIASANRSRISASDPFASVAAGVDADKGVSSIHSIAALVDSGGGALRFACPSTGFGANVDDVLS</sequence>
<dbReference type="EMBL" id="CM023482">
    <property type="protein sequence ID" value="KAH6939809.1"/>
    <property type="molecule type" value="Genomic_DNA"/>
</dbReference>
<proteinExistence type="predicted"/>
<name>A0ACB7T0V7_HYAAI</name>
<reference evidence="1" key="1">
    <citation type="submission" date="2020-05" db="EMBL/GenBank/DDBJ databases">
        <title>Large-scale comparative analyses of tick genomes elucidate their genetic diversity and vector capacities.</title>
        <authorList>
            <person name="Jia N."/>
            <person name="Wang J."/>
            <person name="Shi W."/>
            <person name="Du L."/>
            <person name="Sun Y."/>
            <person name="Zhan W."/>
            <person name="Jiang J."/>
            <person name="Wang Q."/>
            <person name="Zhang B."/>
            <person name="Ji P."/>
            <person name="Sakyi L.B."/>
            <person name="Cui X."/>
            <person name="Yuan T."/>
            <person name="Jiang B."/>
            <person name="Yang W."/>
            <person name="Lam T.T.-Y."/>
            <person name="Chang Q."/>
            <person name="Ding S."/>
            <person name="Wang X."/>
            <person name="Zhu J."/>
            <person name="Ruan X."/>
            <person name="Zhao L."/>
            <person name="Wei J."/>
            <person name="Que T."/>
            <person name="Du C."/>
            <person name="Cheng J."/>
            <person name="Dai P."/>
            <person name="Han X."/>
            <person name="Huang E."/>
            <person name="Gao Y."/>
            <person name="Liu J."/>
            <person name="Shao H."/>
            <person name="Ye R."/>
            <person name="Li L."/>
            <person name="Wei W."/>
            <person name="Wang X."/>
            <person name="Wang C."/>
            <person name="Yang T."/>
            <person name="Huo Q."/>
            <person name="Li W."/>
            <person name="Guo W."/>
            <person name="Chen H."/>
            <person name="Zhou L."/>
            <person name="Ni X."/>
            <person name="Tian J."/>
            <person name="Zhou Y."/>
            <person name="Sheng Y."/>
            <person name="Liu T."/>
            <person name="Pan Y."/>
            <person name="Xia L."/>
            <person name="Li J."/>
            <person name="Zhao F."/>
            <person name="Cao W."/>
        </authorList>
    </citation>
    <scope>NUCLEOTIDE SEQUENCE</scope>
    <source>
        <strain evidence="1">Hyas-2018</strain>
    </source>
</reference>
<gene>
    <name evidence="1" type="ORF">HPB50_021748</name>
</gene>
<evidence type="ECO:0000313" key="2">
    <source>
        <dbReference type="Proteomes" id="UP000821845"/>
    </source>
</evidence>
<evidence type="ECO:0000313" key="1">
    <source>
        <dbReference type="EMBL" id="KAH6939809.1"/>
    </source>
</evidence>
<keyword evidence="2" id="KW-1185">Reference proteome</keyword>
<dbReference type="Proteomes" id="UP000821845">
    <property type="component" value="Chromosome 2"/>
</dbReference>